<comment type="caution">
    <text evidence="2">The sequence shown here is derived from an EMBL/GenBank/DDBJ whole genome shotgun (WGS) entry which is preliminary data.</text>
</comment>
<reference evidence="2 3" key="1">
    <citation type="journal article" date="2015" name="Genome Biol. Evol.">
        <title>Comparative Genomics of a Bacterivorous Green Alga Reveals Evolutionary Causalities and Consequences of Phago-Mixotrophic Mode of Nutrition.</title>
        <authorList>
            <person name="Burns J.A."/>
            <person name="Paasch A."/>
            <person name="Narechania A."/>
            <person name="Kim E."/>
        </authorList>
    </citation>
    <scope>NUCLEOTIDE SEQUENCE [LARGE SCALE GENOMIC DNA]</scope>
    <source>
        <strain evidence="2 3">PLY_AMNH</strain>
    </source>
</reference>
<feature type="region of interest" description="Disordered" evidence="1">
    <location>
        <begin position="185"/>
        <end position="206"/>
    </location>
</feature>
<dbReference type="Proteomes" id="UP001190700">
    <property type="component" value="Unassembled WGS sequence"/>
</dbReference>
<feature type="compositionally biased region" description="Polar residues" evidence="1">
    <location>
        <begin position="1"/>
        <end position="16"/>
    </location>
</feature>
<evidence type="ECO:0000313" key="2">
    <source>
        <dbReference type="EMBL" id="KAK3274398.1"/>
    </source>
</evidence>
<name>A0AAE0L6Z6_9CHLO</name>
<protein>
    <submittedName>
        <fullName evidence="2">Uncharacterized protein</fullName>
    </submittedName>
</protein>
<feature type="region of interest" description="Disordered" evidence="1">
    <location>
        <begin position="1"/>
        <end position="48"/>
    </location>
</feature>
<evidence type="ECO:0000256" key="1">
    <source>
        <dbReference type="SAM" id="MobiDB-lite"/>
    </source>
</evidence>
<evidence type="ECO:0000313" key="3">
    <source>
        <dbReference type="Proteomes" id="UP001190700"/>
    </source>
</evidence>
<dbReference type="AlphaFoldDB" id="A0AAE0L6Z6"/>
<organism evidence="2 3">
    <name type="scientific">Cymbomonas tetramitiformis</name>
    <dbReference type="NCBI Taxonomy" id="36881"/>
    <lineage>
        <taxon>Eukaryota</taxon>
        <taxon>Viridiplantae</taxon>
        <taxon>Chlorophyta</taxon>
        <taxon>Pyramimonadophyceae</taxon>
        <taxon>Pyramimonadales</taxon>
        <taxon>Pyramimonadaceae</taxon>
        <taxon>Cymbomonas</taxon>
    </lineage>
</organism>
<gene>
    <name evidence="2" type="ORF">CYMTET_17409</name>
</gene>
<proteinExistence type="predicted"/>
<keyword evidence="3" id="KW-1185">Reference proteome</keyword>
<accession>A0AAE0L6Z6</accession>
<dbReference type="EMBL" id="LGRX02007752">
    <property type="protein sequence ID" value="KAK3274398.1"/>
    <property type="molecule type" value="Genomic_DNA"/>
</dbReference>
<sequence length="251" mass="27561">MCSSLGVTSLPSSHQGPETGRFGHSRYTDDPCARNPKPGLPQEINKSYQPESLDQFMLDSTRPLPNQRASVSCVARVSPPPAITGSYNPLLHMWKDKPCSPSFDVRDGSNLGGKAQVAVTRQTNNPERQGTFNPLTHTWKTQVDSAHANRESQPRNVTKHECSARVGELNRTFDSWSKPPKDTAFAVDHTTGGGRPGSHICGGWSRPDRGLRTNVDHPALSTNLAKVCEPRAAPNGQEMQRDLEEFDFFTG</sequence>